<dbReference type="OrthoDB" id="1492777at2"/>
<name>A0A2V4AFW2_9BACT</name>
<gene>
    <name evidence="2" type="ORF">DF185_02505</name>
</gene>
<comment type="caution">
    <text evidence="2">The sequence shown here is derived from an EMBL/GenBank/DDBJ whole genome shotgun (WGS) entry which is preliminary data.</text>
</comment>
<evidence type="ECO:0000256" key="1">
    <source>
        <dbReference type="SAM" id="Phobius"/>
    </source>
</evidence>
<keyword evidence="3" id="KW-1185">Reference proteome</keyword>
<feature type="transmembrane region" description="Helical" evidence="1">
    <location>
        <begin position="196"/>
        <end position="213"/>
    </location>
</feature>
<keyword evidence="1" id="KW-0812">Transmembrane</keyword>
<accession>A0A2V4AFW2</accession>
<dbReference type="EMBL" id="QFLI01000001">
    <property type="protein sequence ID" value="PXY02984.1"/>
    <property type="molecule type" value="Genomic_DNA"/>
</dbReference>
<feature type="transmembrane region" description="Helical" evidence="1">
    <location>
        <begin position="158"/>
        <end position="175"/>
    </location>
</feature>
<evidence type="ECO:0000313" key="3">
    <source>
        <dbReference type="Proteomes" id="UP000248079"/>
    </source>
</evidence>
<sequence length="464" mass="54663">MSSDANRYFDKIIRGIAKEERDMLLYEDKVLNVPLWRIFRFAFLKRYLSNNYGFATNSLYTKKANKSKLLMSFLESFISFLKIIFLQKKFKILIFAFPRLQKSNDVYFDKFTDPIIQLMQEKEKYTIFQRHLSGNHLEPRVNSDKVVKTDFIEVSSKLFGLLFLPITMLFNYVVLRRLYIKVKDRFELSWKDFIRMAIGLGEFYVSYCIYSFLVKIMGIKSIFLVDREIYYPAIAACKRNKVKIYELQHGVTHSWTLLYSGKYDENIDPDYFLTFGENWIGKQFGLPIEKLSNIGWAYSESMRINSNEKLDEKTILVVSEPCYSKEIVLALIEMINVDSEIRFEIRLHPQEKYDEETINLISQYERIKVVDNSEESTLSLRKYTNIVGVNSSVLYEALSLKKSVACINFGGCVCEMNEIYDPNPFFILNKVEDFKDFYISRSGKNIGETFYSSFDVEKFNKLLC</sequence>
<keyword evidence="1" id="KW-1133">Transmembrane helix</keyword>
<keyword evidence="1" id="KW-0472">Membrane</keyword>
<dbReference type="SUPFAM" id="SSF53756">
    <property type="entry name" value="UDP-Glycosyltransferase/glycogen phosphorylase"/>
    <property type="match status" value="1"/>
</dbReference>
<dbReference type="Proteomes" id="UP000248079">
    <property type="component" value="Unassembled WGS sequence"/>
</dbReference>
<protein>
    <recommendedName>
        <fullName evidence="4">Capsule polysaccharide biosynthesis protein</fullName>
    </recommendedName>
</protein>
<organism evidence="2 3">
    <name type="scientific">Marinifilum breve</name>
    <dbReference type="NCBI Taxonomy" id="2184082"/>
    <lineage>
        <taxon>Bacteria</taxon>
        <taxon>Pseudomonadati</taxon>
        <taxon>Bacteroidota</taxon>
        <taxon>Bacteroidia</taxon>
        <taxon>Marinilabiliales</taxon>
        <taxon>Marinifilaceae</taxon>
    </lineage>
</organism>
<dbReference type="AlphaFoldDB" id="A0A2V4AFW2"/>
<proteinExistence type="predicted"/>
<dbReference type="RefSeq" id="WP_110359141.1">
    <property type="nucleotide sequence ID" value="NZ_QFLI01000001.1"/>
</dbReference>
<evidence type="ECO:0008006" key="4">
    <source>
        <dbReference type="Google" id="ProtNLM"/>
    </source>
</evidence>
<feature type="transmembrane region" description="Helical" evidence="1">
    <location>
        <begin position="69"/>
        <end position="87"/>
    </location>
</feature>
<reference evidence="2 3" key="1">
    <citation type="submission" date="2018-05" db="EMBL/GenBank/DDBJ databases">
        <title>Marinifilum breve JC075T sp. nov., a marine bacterium isolated from Yongle Blue Hole in the South China Sea.</title>
        <authorList>
            <person name="Fu T."/>
        </authorList>
    </citation>
    <scope>NUCLEOTIDE SEQUENCE [LARGE SCALE GENOMIC DNA]</scope>
    <source>
        <strain evidence="2 3">JC075</strain>
    </source>
</reference>
<evidence type="ECO:0000313" key="2">
    <source>
        <dbReference type="EMBL" id="PXY02984.1"/>
    </source>
</evidence>